<keyword evidence="4" id="KW-1185">Reference proteome</keyword>
<evidence type="ECO:0000259" key="2">
    <source>
        <dbReference type="PROSITE" id="PS51184"/>
    </source>
</evidence>
<gene>
    <name evidence="3" type="ORF">CXB51_033109</name>
</gene>
<evidence type="ECO:0000313" key="3">
    <source>
        <dbReference type="EMBL" id="KAG8476164.1"/>
    </source>
</evidence>
<dbReference type="SUPFAM" id="SSF51197">
    <property type="entry name" value="Clavaminate synthase-like"/>
    <property type="match status" value="2"/>
</dbReference>
<dbReference type="GO" id="GO:0005634">
    <property type="term" value="C:nucleus"/>
    <property type="evidence" value="ECO:0007669"/>
    <property type="project" value="TreeGrafter"/>
</dbReference>
<dbReference type="PANTHER" id="PTHR12480">
    <property type="entry name" value="ARGININE DEMETHYLASE AND LYSYL-HYDROXYLASE JMJD"/>
    <property type="match status" value="1"/>
</dbReference>
<dbReference type="AlphaFoldDB" id="A0A8J5YTW9"/>
<dbReference type="SMART" id="SM00558">
    <property type="entry name" value="JmjC"/>
    <property type="match status" value="1"/>
</dbReference>
<feature type="domain" description="JmjC" evidence="2">
    <location>
        <begin position="120"/>
        <end position="389"/>
    </location>
</feature>
<organism evidence="3 4">
    <name type="scientific">Gossypium anomalum</name>
    <dbReference type="NCBI Taxonomy" id="47600"/>
    <lineage>
        <taxon>Eukaryota</taxon>
        <taxon>Viridiplantae</taxon>
        <taxon>Streptophyta</taxon>
        <taxon>Embryophyta</taxon>
        <taxon>Tracheophyta</taxon>
        <taxon>Spermatophyta</taxon>
        <taxon>Magnoliopsida</taxon>
        <taxon>eudicotyledons</taxon>
        <taxon>Gunneridae</taxon>
        <taxon>Pentapetalae</taxon>
        <taxon>rosids</taxon>
        <taxon>malvids</taxon>
        <taxon>Malvales</taxon>
        <taxon>Malvaceae</taxon>
        <taxon>Malvoideae</taxon>
        <taxon>Gossypium</taxon>
    </lineage>
</organism>
<protein>
    <recommendedName>
        <fullName evidence="2">JmjC domain-containing protein</fullName>
    </recommendedName>
</protein>
<feature type="transmembrane region" description="Helical" evidence="1">
    <location>
        <begin position="255"/>
        <end position="277"/>
    </location>
</feature>
<feature type="transmembrane region" description="Helical" evidence="1">
    <location>
        <begin position="213"/>
        <end position="235"/>
    </location>
</feature>
<dbReference type="InterPro" id="IPR003347">
    <property type="entry name" value="JmjC_dom"/>
</dbReference>
<dbReference type="GO" id="GO:0005737">
    <property type="term" value="C:cytoplasm"/>
    <property type="evidence" value="ECO:0007669"/>
    <property type="project" value="TreeGrafter"/>
</dbReference>
<evidence type="ECO:0000256" key="1">
    <source>
        <dbReference type="SAM" id="Phobius"/>
    </source>
</evidence>
<dbReference type="GO" id="GO:0016706">
    <property type="term" value="F:2-oxoglutarate-dependent dioxygenase activity"/>
    <property type="evidence" value="ECO:0007669"/>
    <property type="project" value="TreeGrafter"/>
</dbReference>
<dbReference type="Pfam" id="PF02373">
    <property type="entry name" value="JmjC"/>
    <property type="match status" value="1"/>
</dbReference>
<accession>A0A8J5YTW9</accession>
<dbReference type="PROSITE" id="PS51184">
    <property type="entry name" value="JMJC"/>
    <property type="match status" value="1"/>
</dbReference>
<dbReference type="EMBL" id="JAHUZN010000012">
    <property type="protein sequence ID" value="KAG8476164.1"/>
    <property type="molecule type" value="Genomic_DNA"/>
</dbReference>
<dbReference type="Gene3D" id="2.60.120.650">
    <property type="entry name" value="Cupin"/>
    <property type="match status" value="2"/>
</dbReference>
<sequence length="579" mass="66022">MSLKIGGTIEKVNGKELFYSEFAEKYLAGNQPVLLTGLMDDWTASKHWVSSNGQPNLLFFPTHFGKSKVQVADCDTREFTDQKRIEMSVSEFVNHWLQGSKENHDVNGKSVLYLKDWHFVKEYPEYQAYITPLFFTDDWLNLYLDIYHMHDDLDADRVSNDISCSDYRFVYMGAKGLSTDATISSVDPGHLFMLMFSDHIVGRQMCAARKSGFFCLLSNLIFCLTGMDNFLLNIASDSCMFGDFSTLAFLDFVKGHLVSIQTITAISLALIVIVAGVQENGNTQLTSCLHLSCFTPMLKPVKSSTLPELVSRNMKNSVYNIFDDISETEFPGFKKAIWLECIQEQNEIIFVPSGWYHQVHNLEDTISINHNWFNGYNLSWVWDLLLRDYKEAKEYIEDIKDICDDFEGLCQRNLAANTGMNFNDFFIFISRFSLANVVELYYLRGELNSESSIWHCSAIIKHFALNLSSIRKIALKMKSEGVEGNLSIINLLETLSDPKFLKLCTGLGRIYSVIHEEGKWSCTMKKALMADFAKYGSQVCSPEDLITFIDYAVSKLSSNCDEQNPLLSVLYEIQPHEQN</sequence>
<name>A0A8J5YTW9_9ROSI</name>
<dbReference type="GO" id="GO:0045905">
    <property type="term" value="P:positive regulation of translational termination"/>
    <property type="evidence" value="ECO:0007669"/>
    <property type="project" value="TreeGrafter"/>
</dbReference>
<keyword evidence="1" id="KW-1133">Transmembrane helix</keyword>
<dbReference type="InterPro" id="IPR050910">
    <property type="entry name" value="JMJD6_ArgDemeth/LysHydrox"/>
</dbReference>
<reference evidence="3 4" key="1">
    <citation type="journal article" date="2021" name="bioRxiv">
        <title>The Gossypium anomalum genome as a resource for cotton improvement and evolutionary analysis of hybrid incompatibility.</title>
        <authorList>
            <person name="Grover C.E."/>
            <person name="Yuan D."/>
            <person name="Arick M.A."/>
            <person name="Miller E.R."/>
            <person name="Hu G."/>
            <person name="Peterson D.G."/>
            <person name="Wendel J.F."/>
            <person name="Udall J.A."/>
        </authorList>
    </citation>
    <scope>NUCLEOTIDE SEQUENCE [LARGE SCALE GENOMIC DNA]</scope>
    <source>
        <strain evidence="3">JFW-Udall</strain>
        <tissue evidence="3">Leaf</tissue>
    </source>
</reference>
<comment type="caution">
    <text evidence="3">The sequence shown here is derived from an EMBL/GenBank/DDBJ whole genome shotgun (WGS) entry which is preliminary data.</text>
</comment>
<dbReference type="OrthoDB" id="424465at2759"/>
<keyword evidence="1" id="KW-0812">Transmembrane</keyword>
<evidence type="ECO:0000313" key="4">
    <source>
        <dbReference type="Proteomes" id="UP000701853"/>
    </source>
</evidence>
<proteinExistence type="predicted"/>
<dbReference type="GO" id="GO:0043565">
    <property type="term" value="F:sequence-specific DNA binding"/>
    <property type="evidence" value="ECO:0007669"/>
    <property type="project" value="TreeGrafter"/>
</dbReference>
<dbReference type="PANTHER" id="PTHR12480:SF6">
    <property type="entry name" value="2-OXOGLUTARATE AND IRON-DEPENDENT OXYGENASE JMJD4"/>
    <property type="match status" value="1"/>
</dbReference>
<dbReference type="Proteomes" id="UP000701853">
    <property type="component" value="Chromosome 12"/>
</dbReference>
<keyword evidence="1" id="KW-0472">Membrane</keyword>